<dbReference type="GO" id="GO:0016787">
    <property type="term" value="F:hydrolase activity"/>
    <property type="evidence" value="ECO:0007669"/>
    <property type="project" value="UniProtKB-KW"/>
</dbReference>
<dbReference type="EMBL" id="JARXHW010000022">
    <property type="protein sequence ID" value="MDQ8207979.1"/>
    <property type="molecule type" value="Genomic_DNA"/>
</dbReference>
<dbReference type="Gene3D" id="3.40.50.1110">
    <property type="entry name" value="SGNH hydrolase"/>
    <property type="match status" value="1"/>
</dbReference>
<dbReference type="Proteomes" id="UP001225316">
    <property type="component" value="Unassembled WGS sequence"/>
</dbReference>
<evidence type="ECO:0000313" key="2">
    <source>
        <dbReference type="Proteomes" id="UP001225316"/>
    </source>
</evidence>
<keyword evidence="2" id="KW-1185">Reference proteome</keyword>
<sequence>MLLPQCPSYFRKNIVVLTIIAGLIGSISSHALEPIRYVATGARIGVYTQNTDTEKTAYWHRTPHQLGGPVSEMQIGFMNWLLSYSVEAANSSEVTIEYAWLERASDGQVVPITFSGSRSLVMPANDTEPYWLADPIDSSVWTSGTPQRDEVFWLNIKGSIPASGKVCQGNPTGYSGSKFILYDPANGPGSYDTTGPVPSITGQYARTRGLPTMFLGRFTEPGYPSVIGIGDSILDGSGDATSSYSTISGFGFFCRAAVDEDGKNTIATFNLTRHGATTTALLKASNPRQAHFLKYANVAVEEYGTNDLGSNGTGDVSEILSRLEDIWTLCRNEGIQKIIRTKLMPRTVSASYNWVSLADQTPNTGWGDASQGDSGKRDALNAALQTSFNNGDIDLLLDTLTPLADPTDDHYWFTNGTGDYMTKDGTHLNGTSNAIIAVILREALLSLTVEENAPRYSSWAEAIDWAGEDDSPEADPNHDGIPNAMAYALDLPPLATIPASARPYATYDSTSENGPWLNFIFRQNVNAEDVIFNYLSTTNLKDNWSTLVTDDIEIIEETIDPDPDGDGSAVLKKLRIKLASEDTQRFLKLELTL</sequence>
<name>A0ABU1AUZ2_9BACT</name>
<proteinExistence type="predicted"/>
<accession>A0ABU1AUZ2</accession>
<dbReference type="RefSeq" id="WP_308950355.1">
    <property type="nucleotide sequence ID" value="NZ_JARXHW010000022.1"/>
</dbReference>
<comment type="caution">
    <text evidence="1">The sequence shown here is derived from an EMBL/GenBank/DDBJ whole genome shotgun (WGS) entry which is preliminary data.</text>
</comment>
<gene>
    <name evidence="1" type="ORF">QEH52_10690</name>
</gene>
<keyword evidence="1" id="KW-0378">Hydrolase</keyword>
<evidence type="ECO:0000313" key="1">
    <source>
        <dbReference type="EMBL" id="MDQ8207979.1"/>
    </source>
</evidence>
<protein>
    <submittedName>
        <fullName evidence="1">SGNH/GDSL hydrolase family protein</fullName>
    </submittedName>
</protein>
<organism evidence="1 2">
    <name type="scientific">Thalassobacterium maritimum</name>
    <dbReference type="NCBI Taxonomy" id="3041265"/>
    <lineage>
        <taxon>Bacteria</taxon>
        <taxon>Pseudomonadati</taxon>
        <taxon>Verrucomicrobiota</taxon>
        <taxon>Opitutia</taxon>
        <taxon>Puniceicoccales</taxon>
        <taxon>Coraliomargaritaceae</taxon>
        <taxon>Thalassobacterium</taxon>
    </lineage>
</organism>
<dbReference type="InterPro" id="IPR036514">
    <property type="entry name" value="SGNH_hydro_sf"/>
</dbReference>
<dbReference type="SUPFAM" id="SSF52266">
    <property type="entry name" value="SGNH hydrolase"/>
    <property type="match status" value="1"/>
</dbReference>
<reference evidence="1 2" key="1">
    <citation type="submission" date="2023-04" db="EMBL/GenBank/DDBJ databases">
        <title>A novel bacteria isolated from coastal sediment.</title>
        <authorList>
            <person name="Liu X.-J."/>
            <person name="Du Z.-J."/>
        </authorList>
    </citation>
    <scope>NUCLEOTIDE SEQUENCE [LARGE SCALE GENOMIC DNA]</scope>
    <source>
        <strain evidence="1 2">SDUM461003</strain>
    </source>
</reference>
<dbReference type="CDD" id="cd00229">
    <property type="entry name" value="SGNH_hydrolase"/>
    <property type="match status" value="1"/>
</dbReference>